<keyword evidence="1" id="KW-0472">Membrane</keyword>
<keyword evidence="1" id="KW-1133">Transmembrane helix</keyword>
<keyword evidence="1" id="KW-0812">Transmembrane</keyword>
<dbReference type="RefSeq" id="WP_244728520.1">
    <property type="nucleotide sequence ID" value="NZ_CP095045.1"/>
</dbReference>
<feature type="transmembrane region" description="Helical" evidence="1">
    <location>
        <begin position="64"/>
        <end position="84"/>
    </location>
</feature>
<feature type="transmembrane region" description="Helical" evidence="1">
    <location>
        <begin position="104"/>
        <end position="126"/>
    </location>
</feature>
<reference evidence="2 3" key="1">
    <citation type="submission" date="2022-04" db="EMBL/GenBank/DDBJ databases">
        <title>Leucobacter sp. isolated from rhizosphere of garlic.</title>
        <authorList>
            <person name="Won M."/>
            <person name="Lee C.-M."/>
            <person name="Woen H.-Y."/>
            <person name="Kwon S.-W."/>
        </authorList>
    </citation>
    <scope>NUCLEOTIDE SEQUENCE [LARGE SCALE GENOMIC DNA]</scope>
    <source>
        <strain evidence="2 3">H21R-40</strain>
    </source>
</reference>
<dbReference type="EMBL" id="CP095045">
    <property type="protein sequence ID" value="UOQ57696.1"/>
    <property type="molecule type" value="Genomic_DNA"/>
</dbReference>
<dbReference type="Pfam" id="PF20176">
    <property type="entry name" value="DUF6541"/>
    <property type="match status" value="1"/>
</dbReference>
<feature type="transmembrane region" description="Helical" evidence="1">
    <location>
        <begin position="282"/>
        <end position="300"/>
    </location>
</feature>
<accession>A0ABY4FN72</accession>
<feature type="transmembrane region" description="Helical" evidence="1">
    <location>
        <begin position="195"/>
        <end position="213"/>
    </location>
</feature>
<organism evidence="2 3">
    <name type="scientific">Leucobacter allii</name>
    <dbReference type="NCBI Taxonomy" id="2932247"/>
    <lineage>
        <taxon>Bacteria</taxon>
        <taxon>Bacillati</taxon>
        <taxon>Actinomycetota</taxon>
        <taxon>Actinomycetes</taxon>
        <taxon>Micrococcales</taxon>
        <taxon>Microbacteriaceae</taxon>
        <taxon>Leucobacter</taxon>
    </lineage>
</organism>
<gene>
    <name evidence="2" type="ORF">MUN78_02290</name>
</gene>
<feature type="transmembrane region" description="Helical" evidence="1">
    <location>
        <begin position="499"/>
        <end position="518"/>
    </location>
</feature>
<dbReference type="InterPro" id="IPR046671">
    <property type="entry name" value="DUF6541"/>
</dbReference>
<sequence length="665" mass="70606">MAWLAFALPLGAAIAVIAVLGLPAAFALRLRGLTMLVVAVPAAFAVLAVASILAPLIGMRWSILPALAVAAALAVLLRLLRRWLGAPPRGEAERRRGASSWRDFWIGLGAAAIGGGVIAITLIAAIRTPGAISQTFDVNFHLNAVRYIMDGGSASPFTMDLTSPGQPIFYPTLWHAFVTLVAQLSGAAIPVATNAVLLVVSAVVWPIGALALGRAVAGPGLRVTLITGALLAAFPNFPLFLAGYGVIYPNLFAYALMPFLLVAGLQLLNLGPARRALPMPLGTRWLLLLGALGAAILAHPNVIHGALVWGAVPVAFAAIRALRGRPVPGPAGLLVRPRTAPALRRAGAILGVVAFAAAVVLAWVAGRTTDTAWQGFYGPRSAALQLIGGTPHLEGHAWTVSLLVLLGAVVAWRHRGLRWALGSAAALALFYYIADAFPAAEWRTFFLSPWYNDPRRLAALVPFGALPLAVLGARAGWAMLRPGLRRIAALRPPAARRRALLATFGLLFLLAAGQAGTLSAEQYVRTSYDTRPQETQLLSDDERRLLERLDEEVPAGEVIANDPLNGSALGYALADREVLFPHSGGIYDPRGYELVDSLVGDPAAACEMSRELEVHYVLDFGKQYVLEPSTSRAIPFAQMKHLDRSPILTELDRQGDAVLYHIEGC</sequence>
<feature type="transmembrane region" description="Helical" evidence="1">
    <location>
        <begin position="343"/>
        <end position="365"/>
    </location>
</feature>
<proteinExistence type="predicted"/>
<name>A0ABY4FN72_9MICO</name>
<dbReference type="Proteomes" id="UP000831786">
    <property type="component" value="Chromosome"/>
</dbReference>
<evidence type="ECO:0000313" key="3">
    <source>
        <dbReference type="Proteomes" id="UP000831786"/>
    </source>
</evidence>
<feature type="transmembrane region" description="Helical" evidence="1">
    <location>
        <begin position="37"/>
        <end position="57"/>
    </location>
</feature>
<keyword evidence="3" id="KW-1185">Reference proteome</keyword>
<feature type="transmembrane region" description="Helical" evidence="1">
    <location>
        <begin position="457"/>
        <end position="478"/>
    </location>
</feature>
<protein>
    <recommendedName>
        <fullName evidence="4">DUF2079 domain-containing protein</fullName>
    </recommendedName>
</protein>
<feature type="transmembrane region" description="Helical" evidence="1">
    <location>
        <begin position="168"/>
        <end position="189"/>
    </location>
</feature>
<feature type="transmembrane region" description="Helical" evidence="1">
    <location>
        <begin position="251"/>
        <end position="270"/>
    </location>
</feature>
<evidence type="ECO:0008006" key="4">
    <source>
        <dbReference type="Google" id="ProtNLM"/>
    </source>
</evidence>
<feature type="transmembrane region" description="Helical" evidence="1">
    <location>
        <begin position="419"/>
        <end position="437"/>
    </location>
</feature>
<evidence type="ECO:0000313" key="2">
    <source>
        <dbReference type="EMBL" id="UOQ57696.1"/>
    </source>
</evidence>
<feature type="transmembrane region" description="Helical" evidence="1">
    <location>
        <begin position="225"/>
        <end position="245"/>
    </location>
</feature>
<evidence type="ECO:0000256" key="1">
    <source>
        <dbReference type="SAM" id="Phobius"/>
    </source>
</evidence>
<feature type="transmembrane region" description="Helical" evidence="1">
    <location>
        <begin position="395"/>
        <end position="412"/>
    </location>
</feature>